<evidence type="ECO:0000313" key="2">
    <source>
        <dbReference type="Proteomes" id="UP000076761"/>
    </source>
</evidence>
<dbReference type="Proteomes" id="UP000076761">
    <property type="component" value="Unassembled WGS sequence"/>
</dbReference>
<dbReference type="EMBL" id="KV425565">
    <property type="protein sequence ID" value="KZT26775.1"/>
    <property type="molecule type" value="Genomic_DNA"/>
</dbReference>
<evidence type="ECO:0000313" key="1">
    <source>
        <dbReference type="EMBL" id="KZT26775.1"/>
    </source>
</evidence>
<dbReference type="OrthoDB" id="3268567at2759"/>
<dbReference type="InParanoid" id="A0A165TJT6"/>
<keyword evidence="2" id="KW-1185">Reference proteome</keyword>
<dbReference type="AlphaFoldDB" id="A0A165TJT6"/>
<protein>
    <submittedName>
        <fullName evidence="1">Uncharacterized protein</fullName>
    </submittedName>
</protein>
<organism evidence="1 2">
    <name type="scientific">Neolentinus lepideus HHB14362 ss-1</name>
    <dbReference type="NCBI Taxonomy" id="1314782"/>
    <lineage>
        <taxon>Eukaryota</taxon>
        <taxon>Fungi</taxon>
        <taxon>Dikarya</taxon>
        <taxon>Basidiomycota</taxon>
        <taxon>Agaricomycotina</taxon>
        <taxon>Agaricomycetes</taxon>
        <taxon>Gloeophyllales</taxon>
        <taxon>Gloeophyllaceae</taxon>
        <taxon>Neolentinus</taxon>
    </lineage>
</organism>
<sequence>MTDSLDLAIVESAIIFSQKLEVTSPGNLSGSPVVWDSTNGGHVGSLTFLGPGVLHIIQPSDDLEDYALRSFRVPEVLASYPAVGRRCGLSAQIEWGRGLVFWTVQHPEVVGLTEDEGAQFAVATKCVPLGHFVVDEINHLAPIATRIDEWTGRACLILEDGPDHRSLSILDVI</sequence>
<name>A0A165TJT6_9AGAM</name>
<reference evidence="1 2" key="1">
    <citation type="journal article" date="2016" name="Mol. Biol. Evol.">
        <title>Comparative Genomics of Early-Diverging Mushroom-Forming Fungi Provides Insights into the Origins of Lignocellulose Decay Capabilities.</title>
        <authorList>
            <person name="Nagy L.G."/>
            <person name="Riley R."/>
            <person name="Tritt A."/>
            <person name="Adam C."/>
            <person name="Daum C."/>
            <person name="Floudas D."/>
            <person name="Sun H."/>
            <person name="Yadav J.S."/>
            <person name="Pangilinan J."/>
            <person name="Larsson K.H."/>
            <person name="Matsuura K."/>
            <person name="Barry K."/>
            <person name="Labutti K."/>
            <person name="Kuo R."/>
            <person name="Ohm R.A."/>
            <person name="Bhattacharya S.S."/>
            <person name="Shirouzu T."/>
            <person name="Yoshinaga Y."/>
            <person name="Martin F.M."/>
            <person name="Grigoriev I.V."/>
            <person name="Hibbett D.S."/>
        </authorList>
    </citation>
    <scope>NUCLEOTIDE SEQUENCE [LARGE SCALE GENOMIC DNA]</scope>
    <source>
        <strain evidence="1 2">HHB14362 ss-1</strain>
    </source>
</reference>
<gene>
    <name evidence="1" type="ORF">NEOLEDRAFT_1131807</name>
</gene>
<accession>A0A165TJT6</accession>
<proteinExistence type="predicted"/>